<gene>
    <name evidence="2" type="ORF">SE17_27565</name>
</gene>
<feature type="non-terminal residue" evidence="2">
    <location>
        <position position="216"/>
    </location>
</feature>
<evidence type="ECO:0000313" key="3">
    <source>
        <dbReference type="Proteomes" id="UP000050509"/>
    </source>
</evidence>
<dbReference type="GO" id="GO:0004622">
    <property type="term" value="F:phosphatidylcholine lysophospholipase activity"/>
    <property type="evidence" value="ECO:0007669"/>
    <property type="project" value="TreeGrafter"/>
</dbReference>
<keyword evidence="3" id="KW-1185">Reference proteome</keyword>
<accession>A0A0P9CXX8</accession>
<evidence type="ECO:0000313" key="2">
    <source>
        <dbReference type="EMBL" id="KPV50329.1"/>
    </source>
</evidence>
<dbReference type="Proteomes" id="UP000050509">
    <property type="component" value="Unassembled WGS sequence"/>
</dbReference>
<dbReference type="InterPro" id="IPR013830">
    <property type="entry name" value="SGNH_hydro"/>
</dbReference>
<dbReference type="SUPFAM" id="SSF52266">
    <property type="entry name" value="SGNH hydrolase"/>
    <property type="match status" value="1"/>
</dbReference>
<evidence type="ECO:0000259" key="1">
    <source>
        <dbReference type="Pfam" id="PF13472"/>
    </source>
</evidence>
<comment type="caution">
    <text evidence="2">The sequence shown here is derived from an EMBL/GenBank/DDBJ whole genome shotgun (WGS) entry which is preliminary data.</text>
</comment>
<dbReference type="PANTHER" id="PTHR30383">
    <property type="entry name" value="THIOESTERASE 1/PROTEASE 1/LYSOPHOSPHOLIPASE L1"/>
    <property type="match status" value="1"/>
</dbReference>
<dbReference type="EMBL" id="LJCR01001454">
    <property type="protein sequence ID" value="KPV50329.1"/>
    <property type="molecule type" value="Genomic_DNA"/>
</dbReference>
<dbReference type="InterPro" id="IPR036514">
    <property type="entry name" value="SGNH_hydro_sf"/>
</dbReference>
<dbReference type="InterPro" id="IPR051532">
    <property type="entry name" value="Ester_Hydrolysis_Enzymes"/>
</dbReference>
<feature type="domain" description="SGNH hydrolase-type esterase" evidence="1">
    <location>
        <begin position="9"/>
        <end position="174"/>
    </location>
</feature>
<name>A0A0P9CXX8_9CHLR</name>
<dbReference type="PANTHER" id="PTHR30383:SF5">
    <property type="entry name" value="SGNH HYDROLASE-TYPE ESTERASE DOMAIN-CONTAINING PROTEIN"/>
    <property type="match status" value="1"/>
</dbReference>
<organism evidence="2 3">
    <name type="scientific">Kouleothrix aurantiaca</name>
    <dbReference type="NCBI Taxonomy" id="186479"/>
    <lineage>
        <taxon>Bacteria</taxon>
        <taxon>Bacillati</taxon>
        <taxon>Chloroflexota</taxon>
        <taxon>Chloroflexia</taxon>
        <taxon>Chloroflexales</taxon>
        <taxon>Roseiflexineae</taxon>
        <taxon>Roseiflexaceae</taxon>
        <taxon>Kouleothrix</taxon>
    </lineage>
</organism>
<dbReference type="AlphaFoldDB" id="A0A0P9CXX8"/>
<reference evidence="2 3" key="1">
    <citation type="submission" date="2015-09" db="EMBL/GenBank/DDBJ databases">
        <title>Draft genome sequence of Kouleothrix aurantiaca JCM 19913.</title>
        <authorList>
            <person name="Hemp J."/>
        </authorList>
    </citation>
    <scope>NUCLEOTIDE SEQUENCE [LARGE SCALE GENOMIC DNA]</scope>
    <source>
        <strain evidence="2 3">COM-B</strain>
    </source>
</reference>
<proteinExistence type="predicted"/>
<dbReference type="Gene3D" id="3.40.50.1110">
    <property type="entry name" value="SGNH hydrolase"/>
    <property type="match status" value="1"/>
</dbReference>
<protein>
    <recommendedName>
        <fullName evidence="1">SGNH hydrolase-type esterase domain-containing protein</fullName>
    </recommendedName>
</protein>
<sequence>MNTAKTLVCFGDSITEGVIGASYVDIVRGALPGVRVINAGINGDTVIHLLRRVERDVVAHQPDIVMIMVGLNDLTTAYGLRSSKAYYHALKNLHTQVAPRRFIHAYRQLIRQLRARTHAQIALCTLTTVGENPADPVQHLVDAYSIIVKEIAEQEGLPLIDVRAAFMRQLEAEPRLGPEYRIWVPVQDALAIKWRGASYAGLSERRGYRLRCDGAH</sequence>
<dbReference type="Pfam" id="PF13472">
    <property type="entry name" value="Lipase_GDSL_2"/>
    <property type="match status" value="1"/>
</dbReference>